<accession>A0ABY1WTQ7</accession>
<comment type="caution">
    <text evidence="8">The sequence shown here is derived from an EMBL/GenBank/DDBJ whole genome shotgun (WGS) entry which is preliminary data.</text>
</comment>
<evidence type="ECO:0000259" key="6">
    <source>
        <dbReference type="PROSITE" id="PS50011"/>
    </source>
</evidence>
<evidence type="ECO:0000313" key="9">
    <source>
        <dbReference type="Proteomes" id="UP000292544"/>
    </source>
</evidence>
<keyword evidence="5" id="KW-0812">Transmembrane</keyword>
<keyword evidence="1" id="KW-0808">Transferase</keyword>
<evidence type="ECO:0000256" key="5">
    <source>
        <dbReference type="SAM" id="Phobius"/>
    </source>
</evidence>
<keyword evidence="3 8" id="KW-0418">Kinase</keyword>
<dbReference type="SUPFAM" id="SSF81606">
    <property type="entry name" value="PP2C-like"/>
    <property type="match status" value="1"/>
</dbReference>
<organism evidence="8 9">
    <name type="scientific">Corallincola spongiicola</name>
    <dbReference type="NCBI Taxonomy" id="2520508"/>
    <lineage>
        <taxon>Bacteria</taxon>
        <taxon>Pseudomonadati</taxon>
        <taxon>Pseudomonadota</taxon>
        <taxon>Gammaproteobacteria</taxon>
        <taxon>Alteromonadales</taxon>
        <taxon>Psychromonadaceae</taxon>
        <taxon>Corallincola</taxon>
    </lineage>
</organism>
<dbReference type="Pfam" id="PF00069">
    <property type="entry name" value="Pkinase"/>
    <property type="match status" value="1"/>
</dbReference>
<evidence type="ECO:0000256" key="1">
    <source>
        <dbReference type="ARBA" id="ARBA00022679"/>
    </source>
</evidence>
<dbReference type="EMBL" id="SHLY01000001">
    <property type="protein sequence ID" value="TAA48109.1"/>
    <property type="molecule type" value="Genomic_DNA"/>
</dbReference>
<dbReference type="PROSITE" id="PS50011">
    <property type="entry name" value="PROTEIN_KINASE_DOM"/>
    <property type="match status" value="1"/>
</dbReference>
<dbReference type="Gene3D" id="3.60.40.10">
    <property type="entry name" value="PPM-type phosphatase domain"/>
    <property type="match status" value="1"/>
</dbReference>
<dbReference type="SMART" id="SM00331">
    <property type="entry name" value="PP2C_SIG"/>
    <property type="match status" value="1"/>
</dbReference>
<evidence type="ECO:0000256" key="3">
    <source>
        <dbReference type="ARBA" id="ARBA00022777"/>
    </source>
</evidence>
<keyword evidence="4" id="KW-0067">ATP-binding</keyword>
<feature type="domain" description="PPM-type phosphatase" evidence="7">
    <location>
        <begin position="30"/>
        <end position="257"/>
    </location>
</feature>
<dbReference type="InterPro" id="IPR001932">
    <property type="entry name" value="PPM-type_phosphatase-like_dom"/>
</dbReference>
<dbReference type="PANTHER" id="PTHR43289">
    <property type="entry name" value="MITOGEN-ACTIVATED PROTEIN KINASE KINASE KINASE 20-RELATED"/>
    <property type="match status" value="1"/>
</dbReference>
<dbReference type="InterPro" id="IPR008271">
    <property type="entry name" value="Ser/Thr_kinase_AS"/>
</dbReference>
<dbReference type="PROSITE" id="PS51746">
    <property type="entry name" value="PPM_2"/>
    <property type="match status" value="1"/>
</dbReference>
<gene>
    <name evidence="8" type="ORF">EXY25_02385</name>
</gene>
<dbReference type="Proteomes" id="UP000292544">
    <property type="component" value="Unassembled WGS sequence"/>
</dbReference>
<keyword evidence="2" id="KW-0547">Nucleotide-binding</keyword>
<feature type="transmembrane region" description="Helical" evidence="5">
    <location>
        <begin position="572"/>
        <end position="592"/>
    </location>
</feature>
<evidence type="ECO:0000256" key="4">
    <source>
        <dbReference type="ARBA" id="ARBA00022840"/>
    </source>
</evidence>
<evidence type="ECO:0000313" key="8">
    <source>
        <dbReference type="EMBL" id="TAA48109.1"/>
    </source>
</evidence>
<dbReference type="SMART" id="SM00220">
    <property type="entry name" value="S_TKc"/>
    <property type="match status" value="1"/>
</dbReference>
<protein>
    <submittedName>
        <fullName evidence="8">Bifunctional protein-serine/threonine kinase/phosphatase</fullName>
    </submittedName>
</protein>
<dbReference type="InterPro" id="IPR011009">
    <property type="entry name" value="Kinase-like_dom_sf"/>
</dbReference>
<sequence>MPPIFLCFYCVFFINLKPCRKPLMSVLSVRFASHSSAGVKQKNDDALAVKVAHGGELVHKGITAVIADGASCCSSAEIASRTAVTDFINNYYSTPDSWTVEKSATRVLSALNNWLFAQGHRALNTEDSLVTTLSAAIIKGQTAYLFHVGDSRIYLYRDNELALLTQDHCHYQRANKLYLTRALGIDNKLQIDFKSVPLQVGDQLLFTTDGIHDAISPQQLTELMASQQELQDKSDAIAAFAADSHSDDNLTCLLVEVESLPLQTMTEAQSVLTSKVIPPVMAVGNEIDGYKIVKVLHSNTRSHVYLVESSDETQWVLKAPSENFSDDPQYLEGFVREAWVGEQIDHDNVMRCQPADSESPFRYHLCEYIDGITLRQWMYDHPTPDMALIRPILKQVISGIRALQRHQMVHRDLKPENIMIRNDGTVKLVDFGTVQVAGLDEIERFNLETCPVGSVDYIAPEYLMGHKGTFQSDLFSLGVIVYEMLCGERPFSLKDPKLNPPTSLNVWQYTPLAHRKTKRPLWIDLAIKKACSPNPKNRQHALSEFLHDISQPNDELIEKFERAPLIERSPLTFWQVVAGLLLLINLVQLYWFNR</sequence>
<dbReference type="InterPro" id="IPR036457">
    <property type="entry name" value="PPM-type-like_dom_sf"/>
</dbReference>
<keyword evidence="5" id="KW-0472">Membrane</keyword>
<dbReference type="Pfam" id="PF13672">
    <property type="entry name" value="PP2C_2"/>
    <property type="match status" value="1"/>
</dbReference>
<dbReference type="SMART" id="SM00332">
    <property type="entry name" value="PP2Cc"/>
    <property type="match status" value="1"/>
</dbReference>
<dbReference type="CDD" id="cd00143">
    <property type="entry name" value="PP2Cc"/>
    <property type="match status" value="1"/>
</dbReference>
<proteinExistence type="predicted"/>
<dbReference type="GO" id="GO:0016301">
    <property type="term" value="F:kinase activity"/>
    <property type="evidence" value="ECO:0007669"/>
    <property type="project" value="UniProtKB-KW"/>
</dbReference>
<evidence type="ECO:0000259" key="7">
    <source>
        <dbReference type="PROSITE" id="PS51746"/>
    </source>
</evidence>
<dbReference type="Gene3D" id="1.10.510.10">
    <property type="entry name" value="Transferase(Phosphotransferase) domain 1"/>
    <property type="match status" value="1"/>
</dbReference>
<dbReference type="InterPro" id="IPR000719">
    <property type="entry name" value="Prot_kinase_dom"/>
</dbReference>
<dbReference type="CDD" id="cd14014">
    <property type="entry name" value="STKc_PknB_like"/>
    <property type="match status" value="1"/>
</dbReference>
<feature type="domain" description="Protein kinase" evidence="6">
    <location>
        <begin position="290"/>
        <end position="550"/>
    </location>
</feature>
<reference evidence="9" key="1">
    <citation type="submission" date="2019-02" db="EMBL/GenBank/DDBJ databases">
        <title>Draft genome sequence of Muricauda sp. 176CP4-71.</title>
        <authorList>
            <person name="Park J.-S."/>
        </authorList>
    </citation>
    <scope>NUCLEOTIDE SEQUENCE [LARGE SCALE GENOMIC DNA]</scope>
    <source>
        <strain evidence="9">176GS2-150</strain>
    </source>
</reference>
<dbReference type="PROSITE" id="PS00108">
    <property type="entry name" value="PROTEIN_KINASE_ST"/>
    <property type="match status" value="1"/>
</dbReference>
<dbReference type="SUPFAM" id="SSF56112">
    <property type="entry name" value="Protein kinase-like (PK-like)"/>
    <property type="match status" value="1"/>
</dbReference>
<name>A0ABY1WTQ7_9GAMM</name>
<keyword evidence="5" id="KW-1133">Transmembrane helix</keyword>
<keyword evidence="9" id="KW-1185">Reference proteome</keyword>
<evidence type="ECO:0000256" key="2">
    <source>
        <dbReference type="ARBA" id="ARBA00022741"/>
    </source>
</evidence>
<dbReference type="PANTHER" id="PTHR43289:SF6">
    <property type="entry name" value="SERINE_THREONINE-PROTEIN KINASE NEKL-3"/>
    <property type="match status" value="1"/>
</dbReference>